<evidence type="ECO:0000313" key="2">
    <source>
        <dbReference type="EMBL" id="OGZ45483.1"/>
    </source>
</evidence>
<keyword evidence="1" id="KW-0472">Membrane</keyword>
<comment type="caution">
    <text evidence="2">The sequence shown here is derived from an EMBL/GenBank/DDBJ whole genome shotgun (WGS) entry which is preliminary data.</text>
</comment>
<dbReference type="CDD" id="cd02440">
    <property type="entry name" value="AdoMet_MTases"/>
    <property type="match status" value="1"/>
</dbReference>
<dbReference type="Gene3D" id="3.40.50.150">
    <property type="entry name" value="Vaccinia Virus protein VP39"/>
    <property type="match status" value="1"/>
</dbReference>
<evidence type="ECO:0000256" key="1">
    <source>
        <dbReference type="SAM" id="Phobius"/>
    </source>
</evidence>
<dbReference type="AlphaFoldDB" id="A0A1G2G5E2"/>
<dbReference type="PANTHER" id="PTHR43861:SF6">
    <property type="entry name" value="METHYLTRANSFERASE TYPE 11"/>
    <property type="match status" value="1"/>
</dbReference>
<reference evidence="2 3" key="1">
    <citation type="journal article" date="2016" name="Nat. Commun.">
        <title>Thousands of microbial genomes shed light on interconnected biogeochemical processes in an aquifer system.</title>
        <authorList>
            <person name="Anantharaman K."/>
            <person name="Brown C.T."/>
            <person name="Hug L.A."/>
            <person name="Sharon I."/>
            <person name="Castelle C.J."/>
            <person name="Probst A.J."/>
            <person name="Thomas B.C."/>
            <person name="Singh A."/>
            <person name="Wilkins M.J."/>
            <person name="Karaoz U."/>
            <person name="Brodie E.L."/>
            <person name="Williams K.H."/>
            <person name="Hubbard S.S."/>
            <person name="Banfield J.F."/>
        </authorList>
    </citation>
    <scope>NUCLEOTIDE SEQUENCE [LARGE SCALE GENOMIC DNA]</scope>
</reference>
<dbReference type="STRING" id="1802115.A2756_00495"/>
<dbReference type="Pfam" id="PF13489">
    <property type="entry name" value="Methyltransf_23"/>
    <property type="match status" value="1"/>
</dbReference>
<evidence type="ECO:0000313" key="3">
    <source>
        <dbReference type="Proteomes" id="UP000177785"/>
    </source>
</evidence>
<dbReference type="Proteomes" id="UP000177785">
    <property type="component" value="Unassembled WGS sequence"/>
</dbReference>
<accession>A0A1G2G5E2</accession>
<sequence>MTMTACYFCGSTQYKKISHHVFRGDTFCLAQCLLCNLVYTIPRVSAQESVRYYTDYYGERKPLVDGFLNRIRVRRVRRIIRLGSILDVGCGTGSFLLRMRHLGWESTGTEISPAYMYEDLIRQGVNIKKCDLPVCDLVPDSFDVVTLWHVFEHLMDPKAYLKKIHEILHDEGTLLIEVPNYASLQASVGGLAWFHLDIPRHTMHLTPKTLVQFLTSAGFHVEHVRSGSMFYDIFGEVQTMYNRCLGNQQVLFDIIGGRAHIRGHEKDIFLMAVLAPLVGLSALFAYALAALWGRSGTILVYAKKATI</sequence>
<feature type="transmembrane region" description="Helical" evidence="1">
    <location>
        <begin position="268"/>
        <end position="292"/>
    </location>
</feature>
<organism evidence="2 3">
    <name type="scientific">Candidatus Ryanbacteria bacterium RIFCSPHIGHO2_01_FULL_48_27</name>
    <dbReference type="NCBI Taxonomy" id="1802115"/>
    <lineage>
        <taxon>Bacteria</taxon>
        <taxon>Candidatus Ryaniibacteriota</taxon>
    </lineage>
</organism>
<protein>
    <recommendedName>
        <fullName evidence="4">Methyltransferase type 11</fullName>
    </recommendedName>
</protein>
<proteinExistence type="predicted"/>
<keyword evidence="1" id="KW-0812">Transmembrane</keyword>
<dbReference type="EMBL" id="MHNL01000006">
    <property type="protein sequence ID" value="OGZ45483.1"/>
    <property type="molecule type" value="Genomic_DNA"/>
</dbReference>
<dbReference type="SUPFAM" id="SSF53335">
    <property type="entry name" value="S-adenosyl-L-methionine-dependent methyltransferases"/>
    <property type="match status" value="1"/>
</dbReference>
<name>A0A1G2G5E2_9BACT</name>
<dbReference type="PANTHER" id="PTHR43861">
    <property type="entry name" value="TRANS-ACONITATE 2-METHYLTRANSFERASE-RELATED"/>
    <property type="match status" value="1"/>
</dbReference>
<dbReference type="InterPro" id="IPR029063">
    <property type="entry name" value="SAM-dependent_MTases_sf"/>
</dbReference>
<keyword evidence="1" id="KW-1133">Transmembrane helix</keyword>
<gene>
    <name evidence="2" type="ORF">A2756_00495</name>
</gene>
<evidence type="ECO:0008006" key="4">
    <source>
        <dbReference type="Google" id="ProtNLM"/>
    </source>
</evidence>